<evidence type="ECO:0000256" key="7">
    <source>
        <dbReference type="ARBA" id="ARBA00022827"/>
    </source>
</evidence>
<comment type="caution">
    <text evidence="12">The sequence shown here is derived from an EMBL/GenBank/DDBJ whole genome shotgun (WGS) entry which is preliminary data.</text>
</comment>
<organism evidence="12 13">
    <name type="scientific">Peronospora matthiolae</name>
    <dbReference type="NCBI Taxonomy" id="2874970"/>
    <lineage>
        <taxon>Eukaryota</taxon>
        <taxon>Sar</taxon>
        <taxon>Stramenopiles</taxon>
        <taxon>Oomycota</taxon>
        <taxon>Peronosporomycetes</taxon>
        <taxon>Peronosporales</taxon>
        <taxon>Peronosporaceae</taxon>
        <taxon>Peronospora</taxon>
    </lineage>
</organism>
<dbReference type="PRINTS" id="PR00371">
    <property type="entry name" value="FPNCR"/>
</dbReference>
<dbReference type="GO" id="GO:0005634">
    <property type="term" value="C:nucleus"/>
    <property type="evidence" value="ECO:0007669"/>
    <property type="project" value="UniProtKB-ARBA"/>
</dbReference>
<evidence type="ECO:0000256" key="1">
    <source>
        <dbReference type="ARBA" id="ARBA00001917"/>
    </source>
</evidence>
<dbReference type="PANTHER" id="PTHR19384">
    <property type="entry name" value="NITRIC OXIDE SYNTHASE-RELATED"/>
    <property type="match status" value="1"/>
</dbReference>
<comment type="subcellular location">
    <subcellularLocation>
        <location evidence="3">Cytoplasm</location>
    </subcellularLocation>
</comment>
<dbReference type="InterPro" id="IPR008254">
    <property type="entry name" value="Flavodoxin/NO_synth"/>
</dbReference>
<dbReference type="PANTHER" id="PTHR19384:SF10">
    <property type="entry name" value="NADPH-DEPENDENT DIFLAVIN OXIDOREDUCTASE 1"/>
    <property type="match status" value="1"/>
</dbReference>
<evidence type="ECO:0000256" key="4">
    <source>
        <dbReference type="ARBA" id="ARBA00022490"/>
    </source>
</evidence>
<evidence type="ECO:0000256" key="9">
    <source>
        <dbReference type="ARBA" id="ARBA00023002"/>
    </source>
</evidence>
<dbReference type="InterPro" id="IPR003097">
    <property type="entry name" value="CysJ-like_FAD-binding"/>
</dbReference>
<dbReference type="InterPro" id="IPR039261">
    <property type="entry name" value="FNR_nucleotide-bd"/>
</dbReference>
<dbReference type="GO" id="GO:0005829">
    <property type="term" value="C:cytosol"/>
    <property type="evidence" value="ECO:0007669"/>
    <property type="project" value="TreeGrafter"/>
</dbReference>
<dbReference type="PROSITE" id="PS51384">
    <property type="entry name" value="FAD_FR"/>
    <property type="match status" value="1"/>
</dbReference>
<accession>A0AAV1TA15</accession>
<dbReference type="InterPro" id="IPR029039">
    <property type="entry name" value="Flavoprotein-like_sf"/>
</dbReference>
<dbReference type="GO" id="GO:0050660">
    <property type="term" value="F:flavin adenine dinucleotide binding"/>
    <property type="evidence" value="ECO:0007669"/>
    <property type="project" value="TreeGrafter"/>
</dbReference>
<dbReference type="Gene3D" id="3.40.50.80">
    <property type="entry name" value="Nucleotide-binding domain of ferredoxin-NADP reductase (FNR) module"/>
    <property type="match status" value="1"/>
</dbReference>
<keyword evidence="8" id="KW-0521">NADP</keyword>
<dbReference type="Gene3D" id="3.40.50.360">
    <property type="match status" value="1"/>
</dbReference>
<dbReference type="GO" id="GO:0010181">
    <property type="term" value="F:FMN binding"/>
    <property type="evidence" value="ECO:0007669"/>
    <property type="project" value="InterPro"/>
</dbReference>
<reference evidence="12" key="1">
    <citation type="submission" date="2024-01" db="EMBL/GenBank/DDBJ databases">
        <authorList>
            <person name="Webb A."/>
        </authorList>
    </citation>
    <scope>NUCLEOTIDE SEQUENCE</scope>
    <source>
        <strain evidence="12">Pm1</strain>
    </source>
</reference>
<keyword evidence="9" id="KW-0560">Oxidoreductase</keyword>
<dbReference type="FunFam" id="3.40.50.80:FF:000030">
    <property type="entry name" value="NADPH-dependent diflavin oxidoreductase 1"/>
    <property type="match status" value="1"/>
</dbReference>
<evidence type="ECO:0000256" key="6">
    <source>
        <dbReference type="ARBA" id="ARBA00022643"/>
    </source>
</evidence>
<evidence type="ECO:0000256" key="8">
    <source>
        <dbReference type="ARBA" id="ARBA00022857"/>
    </source>
</evidence>
<dbReference type="SUPFAM" id="SSF63380">
    <property type="entry name" value="Riboflavin synthase domain-like"/>
    <property type="match status" value="1"/>
</dbReference>
<evidence type="ECO:0000256" key="3">
    <source>
        <dbReference type="ARBA" id="ARBA00004496"/>
    </source>
</evidence>
<keyword evidence="5" id="KW-0285">Flavoprotein</keyword>
<dbReference type="Pfam" id="PF00175">
    <property type="entry name" value="NAD_binding_1"/>
    <property type="match status" value="1"/>
</dbReference>
<gene>
    <name evidence="12" type="ORF">PM001_LOCUS4306</name>
</gene>
<name>A0AAV1TA15_9STRA</name>
<comment type="cofactor">
    <cofactor evidence="1">
        <name>FMN</name>
        <dbReference type="ChEBI" id="CHEBI:58210"/>
    </cofactor>
</comment>
<dbReference type="InterPro" id="IPR017938">
    <property type="entry name" value="Riboflavin_synthase-like_b-brl"/>
</dbReference>
<dbReference type="Gene3D" id="1.20.990.10">
    <property type="entry name" value="NADPH-cytochrome p450 Reductase, Chain A, domain 3"/>
    <property type="match status" value="1"/>
</dbReference>
<sequence length="617" mass="69440">MVLPRLLVLYGSETGTAQDVAEFVQQRAFNRQLLDTRIYAMDAFEVAKLLPQCSTVVFIVATTGDGEVPENMRSSWRSLLQKKLGNEWLKGVRVAVFGLGDSSYAKYNAAARRLQARLLQLGASELIVRGLGDDQHAFGYFGALNPWLEKLWMAVLQLYPLPEGLTIDDSSKPIEPRYTVIVHGAGDKEMEIASTLTPRTDRSNFYAPPRTTVGREKGIYWAPVVENKRITAEDWEQDVRHVELDISDDAQLNETIEAPFRAGDVAVVYPENVMGVDDMLKYVALDGSTVISIKAADGLDQVDLPSPVSVSDLFTKYLAILEIPRRSFFEKLSLFATNEEEKEKLEELASAEGVDLLYDYCIREKKTYTEVLTDFPSVKVPLPILLQLIPRQQPRSYSISSSALLHPGRVHLTVAIVDFLTPYKRRRHGICSSFFLSLDPSEKQRRVPMWIKQGLFEPPGLEQDMLLIGPGTGLASMRAMVQERQYLRKQASGASSGVMYLYFGCRHESKDFLYGDELRGLVTLGDLTELHTAFSRDQDHKIYVQTRLAENKETIFDFIMNGEGCIYIAGSAKRMPTDVYEVLRDILRAVGNVSLSTAETVMKTLARKKRYVVESWS</sequence>
<evidence type="ECO:0000256" key="5">
    <source>
        <dbReference type="ARBA" id="ARBA00022630"/>
    </source>
</evidence>
<evidence type="ECO:0000259" key="10">
    <source>
        <dbReference type="PROSITE" id="PS50902"/>
    </source>
</evidence>
<dbReference type="SUPFAM" id="SSF52218">
    <property type="entry name" value="Flavoproteins"/>
    <property type="match status" value="1"/>
</dbReference>
<dbReference type="SUPFAM" id="SSF52343">
    <property type="entry name" value="Ferredoxin reductase-like, C-terminal NADP-linked domain"/>
    <property type="match status" value="1"/>
</dbReference>
<dbReference type="GO" id="GO:0016651">
    <property type="term" value="F:oxidoreductase activity, acting on NAD(P)H"/>
    <property type="evidence" value="ECO:0007669"/>
    <property type="project" value="UniProtKB-ARBA"/>
</dbReference>
<dbReference type="PRINTS" id="PR00369">
    <property type="entry name" value="FLAVODOXIN"/>
</dbReference>
<proteinExistence type="predicted"/>
<dbReference type="Pfam" id="PF00258">
    <property type="entry name" value="Flavodoxin_1"/>
    <property type="match status" value="1"/>
</dbReference>
<dbReference type="AlphaFoldDB" id="A0AAV1TA15"/>
<dbReference type="InterPro" id="IPR001433">
    <property type="entry name" value="OxRdtase_FAD/NAD-bd"/>
</dbReference>
<keyword evidence="7" id="KW-0274">FAD</keyword>
<dbReference type="Proteomes" id="UP001162060">
    <property type="component" value="Unassembled WGS sequence"/>
</dbReference>
<keyword evidence="4" id="KW-0963">Cytoplasm</keyword>
<dbReference type="InterPro" id="IPR001709">
    <property type="entry name" value="Flavoprot_Pyr_Nucl_cyt_Rdtase"/>
</dbReference>
<evidence type="ECO:0000313" key="13">
    <source>
        <dbReference type="Proteomes" id="UP001162060"/>
    </source>
</evidence>
<evidence type="ECO:0000256" key="2">
    <source>
        <dbReference type="ARBA" id="ARBA00001974"/>
    </source>
</evidence>
<protein>
    <recommendedName>
        <fullName evidence="14">NADPH-dependent FMN and FAD-containing oxidoreductase</fullName>
    </recommendedName>
</protein>
<keyword evidence="6" id="KW-0288">FMN</keyword>
<feature type="domain" description="FAD-binding FR-type" evidence="11">
    <location>
        <begin position="217"/>
        <end position="459"/>
    </location>
</feature>
<dbReference type="InterPro" id="IPR001094">
    <property type="entry name" value="Flavdoxin-like"/>
</dbReference>
<evidence type="ECO:0000259" key="11">
    <source>
        <dbReference type="PROSITE" id="PS51384"/>
    </source>
</evidence>
<dbReference type="PROSITE" id="PS50902">
    <property type="entry name" value="FLAVODOXIN_LIKE"/>
    <property type="match status" value="1"/>
</dbReference>
<dbReference type="EMBL" id="CAKLBY020000036">
    <property type="protein sequence ID" value="CAK7911145.1"/>
    <property type="molecule type" value="Genomic_DNA"/>
</dbReference>
<evidence type="ECO:0008006" key="14">
    <source>
        <dbReference type="Google" id="ProtNLM"/>
    </source>
</evidence>
<dbReference type="InterPro" id="IPR023173">
    <property type="entry name" value="NADPH_Cyt_P450_Rdtase_alpha"/>
</dbReference>
<comment type="cofactor">
    <cofactor evidence="2">
        <name>FAD</name>
        <dbReference type="ChEBI" id="CHEBI:57692"/>
    </cofactor>
</comment>
<evidence type="ECO:0000313" key="12">
    <source>
        <dbReference type="EMBL" id="CAK7911145.1"/>
    </source>
</evidence>
<dbReference type="Pfam" id="PF00667">
    <property type="entry name" value="FAD_binding_1"/>
    <property type="match status" value="1"/>
</dbReference>
<dbReference type="InterPro" id="IPR017927">
    <property type="entry name" value="FAD-bd_FR_type"/>
</dbReference>
<dbReference type="Gene3D" id="2.40.30.10">
    <property type="entry name" value="Translation factors"/>
    <property type="match status" value="1"/>
</dbReference>
<feature type="domain" description="Flavodoxin-like" evidence="10">
    <location>
        <begin position="6"/>
        <end position="152"/>
    </location>
</feature>
<dbReference type="FunFam" id="3.40.50.360:FF:000015">
    <property type="entry name" value="NADPH-dependent diflavin oxidoreductase 1"/>
    <property type="match status" value="1"/>
</dbReference>